<dbReference type="GO" id="GO:0005886">
    <property type="term" value="C:plasma membrane"/>
    <property type="evidence" value="ECO:0007669"/>
    <property type="project" value="UniProtKB-SubCell"/>
</dbReference>
<dbReference type="InterPro" id="IPR008250">
    <property type="entry name" value="ATPase_P-typ_transduc_dom_A_sf"/>
</dbReference>
<dbReference type="GO" id="GO:0005507">
    <property type="term" value="F:copper ion binding"/>
    <property type="evidence" value="ECO:0007669"/>
    <property type="project" value="TreeGrafter"/>
</dbReference>
<evidence type="ECO:0000256" key="16">
    <source>
        <dbReference type="SAM" id="MobiDB-lite"/>
    </source>
</evidence>
<evidence type="ECO:0000256" key="15">
    <source>
        <dbReference type="RuleBase" id="RU362081"/>
    </source>
</evidence>
<dbReference type="GO" id="GO:0060003">
    <property type="term" value="P:copper ion export"/>
    <property type="evidence" value="ECO:0007669"/>
    <property type="project" value="UniProtKB-ARBA"/>
</dbReference>
<proteinExistence type="inferred from homology"/>
<dbReference type="SUPFAM" id="SSF81665">
    <property type="entry name" value="Calcium ATPase, transmembrane domain M"/>
    <property type="match status" value="1"/>
</dbReference>
<dbReference type="GO" id="GO:0043682">
    <property type="term" value="F:P-type divalent copper transporter activity"/>
    <property type="evidence" value="ECO:0007669"/>
    <property type="project" value="TreeGrafter"/>
</dbReference>
<dbReference type="InterPro" id="IPR017969">
    <property type="entry name" value="Heavy-metal-associated_CS"/>
</dbReference>
<gene>
    <name evidence="18" type="ORF">B5V00_02055</name>
</gene>
<dbReference type="Gene3D" id="2.70.150.10">
    <property type="entry name" value="Calcium-transporting ATPase, cytoplasmic transduction domain A"/>
    <property type="match status" value="1"/>
</dbReference>
<evidence type="ECO:0000256" key="5">
    <source>
        <dbReference type="ARBA" id="ARBA00022553"/>
    </source>
</evidence>
<dbReference type="SUPFAM" id="SSF56784">
    <property type="entry name" value="HAD-like"/>
    <property type="match status" value="1"/>
</dbReference>
<evidence type="ECO:0000256" key="13">
    <source>
        <dbReference type="ARBA" id="ARBA00023065"/>
    </source>
</evidence>
<feature type="transmembrane region" description="Helical" evidence="15">
    <location>
        <begin position="269"/>
        <end position="287"/>
    </location>
</feature>
<dbReference type="EMBL" id="NAAD01000002">
    <property type="protein sequence ID" value="ORJ62863.1"/>
    <property type="molecule type" value="Genomic_DNA"/>
</dbReference>
<feature type="region of interest" description="Disordered" evidence="16">
    <location>
        <begin position="801"/>
        <end position="820"/>
    </location>
</feature>
<keyword evidence="13" id="KW-0406">Ion transport</keyword>
<evidence type="ECO:0000256" key="12">
    <source>
        <dbReference type="ARBA" id="ARBA00022989"/>
    </source>
</evidence>
<organism evidence="18 19">
    <name type="scientific">Geothermobacter hydrogeniphilus</name>
    <dbReference type="NCBI Taxonomy" id="1969733"/>
    <lineage>
        <taxon>Bacteria</taxon>
        <taxon>Pseudomonadati</taxon>
        <taxon>Thermodesulfobacteriota</taxon>
        <taxon>Desulfuromonadia</taxon>
        <taxon>Desulfuromonadales</taxon>
        <taxon>Geothermobacteraceae</taxon>
        <taxon>Geothermobacter</taxon>
    </lineage>
</organism>
<dbReference type="NCBIfam" id="TIGR01494">
    <property type="entry name" value="ATPase_P-type"/>
    <property type="match status" value="1"/>
</dbReference>
<dbReference type="PRINTS" id="PR00119">
    <property type="entry name" value="CATATPASE"/>
</dbReference>
<keyword evidence="8 15" id="KW-0547">Nucleotide-binding</keyword>
<evidence type="ECO:0000256" key="8">
    <source>
        <dbReference type="ARBA" id="ARBA00022741"/>
    </source>
</evidence>
<dbReference type="OrthoDB" id="9759222at2"/>
<dbReference type="Pfam" id="PF12156">
    <property type="entry name" value="ATPase-cat_bd"/>
    <property type="match status" value="1"/>
</dbReference>
<dbReference type="Proteomes" id="UP000193136">
    <property type="component" value="Unassembled WGS sequence"/>
</dbReference>
<dbReference type="InterPro" id="IPR027256">
    <property type="entry name" value="P-typ_ATPase_IB"/>
</dbReference>
<feature type="transmembrane region" description="Helical" evidence="15">
    <location>
        <begin position="455"/>
        <end position="477"/>
    </location>
</feature>
<dbReference type="PROSITE" id="PS01047">
    <property type="entry name" value="HMA_1"/>
    <property type="match status" value="1"/>
</dbReference>
<reference evidence="18 19" key="1">
    <citation type="submission" date="2017-03" db="EMBL/GenBank/DDBJ databases">
        <title>Genome sequence of Geothermobacter sp. EPR-M, Deep-Sea Iron Reducer.</title>
        <authorList>
            <person name="Tully B."/>
            <person name="Savalia P."/>
            <person name="Abuyen K."/>
            <person name="Baughan C."/>
            <person name="Romero E."/>
            <person name="Ronkowski C."/>
            <person name="Torres B."/>
            <person name="Tremblay J."/>
            <person name="Trujillo A."/>
            <person name="Tyler M."/>
            <person name="Perez-Rodriguez I."/>
            <person name="Amend J."/>
        </authorList>
    </citation>
    <scope>NUCLEOTIDE SEQUENCE [LARGE SCALE GENOMIC DNA]</scope>
    <source>
        <strain evidence="18 19">EPR-M</strain>
    </source>
</reference>
<evidence type="ECO:0000256" key="11">
    <source>
        <dbReference type="ARBA" id="ARBA00022967"/>
    </source>
</evidence>
<protein>
    <recommendedName>
        <fullName evidence="17">HMA domain-containing protein</fullName>
    </recommendedName>
</protein>
<dbReference type="Pfam" id="PF00702">
    <property type="entry name" value="Hydrolase"/>
    <property type="match status" value="1"/>
</dbReference>
<dbReference type="SMART" id="SM00746">
    <property type="entry name" value="TRASH"/>
    <property type="match status" value="1"/>
</dbReference>
<dbReference type="SUPFAM" id="SSF81653">
    <property type="entry name" value="Calcium ATPase, transduction domain A"/>
    <property type="match status" value="1"/>
</dbReference>
<keyword evidence="6 15" id="KW-0812">Transmembrane</keyword>
<evidence type="ECO:0000256" key="6">
    <source>
        <dbReference type="ARBA" id="ARBA00022692"/>
    </source>
</evidence>
<feature type="transmembrane region" description="Helical" evidence="15">
    <location>
        <begin position="173"/>
        <end position="197"/>
    </location>
</feature>
<dbReference type="NCBIfam" id="TIGR01511">
    <property type="entry name" value="ATPase-IB1_Cu"/>
    <property type="match status" value="1"/>
</dbReference>
<feature type="transmembrane region" description="Helical" evidence="15">
    <location>
        <begin position="754"/>
        <end position="771"/>
    </location>
</feature>
<keyword evidence="3" id="KW-0813">Transport</keyword>
<evidence type="ECO:0000259" key="17">
    <source>
        <dbReference type="PROSITE" id="PS50846"/>
    </source>
</evidence>
<dbReference type="InterPro" id="IPR036163">
    <property type="entry name" value="HMA_dom_sf"/>
</dbReference>
<dbReference type="InterPro" id="IPR018303">
    <property type="entry name" value="ATPase_P-typ_P_site"/>
</dbReference>
<dbReference type="Gene3D" id="3.30.70.100">
    <property type="match status" value="1"/>
</dbReference>
<feature type="transmembrane region" description="Helical" evidence="15">
    <location>
        <begin position="209"/>
        <end position="234"/>
    </location>
</feature>
<dbReference type="InterPro" id="IPR021993">
    <property type="entry name" value="ATPase-cat-bd"/>
</dbReference>
<feature type="transmembrane region" description="Helical" evidence="15">
    <location>
        <begin position="421"/>
        <end position="443"/>
    </location>
</feature>
<dbReference type="PANTHER" id="PTHR43520">
    <property type="entry name" value="ATP7, ISOFORM B"/>
    <property type="match status" value="1"/>
</dbReference>
<dbReference type="GO" id="GO:0005524">
    <property type="term" value="F:ATP binding"/>
    <property type="evidence" value="ECO:0007669"/>
    <property type="project" value="UniProtKB-UniRule"/>
</dbReference>
<evidence type="ECO:0000256" key="4">
    <source>
        <dbReference type="ARBA" id="ARBA00022475"/>
    </source>
</evidence>
<dbReference type="PROSITE" id="PS50846">
    <property type="entry name" value="HMA_2"/>
    <property type="match status" value="1"/>
</dbReference>
<keyword evidence="19" id="KW-1185">Reference proteome</keyword>
<dbReference type="CDD" id="cd00371">
    <property type="entry name" value="HMA"/>
    <property type="match status" value="1"/>
</dbReference>
<name>A0A1X0YCP9_9BACT</name>
<dbReference type="InterPro" id="IPR011017">
    <property type="entry name" value="TRASH_dom"/>
</dbReference>
<dbReference type="InterPro" id="IPR001757">
    <property type="entry name" value="P_typ_ATPase"/>
</dbReference>
<dbReference type="RefSeq" id="WP_085009027.1">
    <property type="nucleotide sequence ID" value="NZ_NAAD01000002.1"/>
</dbReference>
<dbReference type="Pfam" id="PF00122">
    <property type="entry name" value="E1-E2_ATPase"/>
    <property type="match status" value="1"/>
</dbReference>
<keyword evidence="11" id="KW-1278">Translocase</keyword>
<dbReference type="SUPFAM" id="SSF55008">
    <property type="entry name" value="HMA, heavy metal-associated domain"/>
    <property type="match status" value="1"/>
</dbReference>
<dbReference type="FunFam" id="2.70.150.10:FF:000020">
    <property type="entry name" value="Copper-exporting P-type ATPase A"/>
    <property type="match status" value="1"/>
</dbReference>
<sequence length="820" mass="88295">MDQPLPQCDHCRLPIPPADLVTGEHDGKTLNFCCHGCHGAYQLIHGAGLEDFYRRRDWREAGINPGVFERDFDPAEMEPHIRHLNEQQAEITLLLDGIRCASCVWLIEKVLLRTPGVVDARINYGTHRLRLRFNPQQTDAAGLCRRIARIGYLPRPHTADAVRDRARRQQRSTLIRFGTAAFLSMQLMGYSIALYAGFFQGMDSASKQIIQLLAALVTTPVVFYCGWPFLNGAWRSLRNRMPNMDLLIALGVLTAYGYSLFAMTHGAEVYFDTAAMIVTLILLGRMLEESARHRAASGIDQLLNLAPQTATRIDGNSEQVVPSSSLHPGDLVLVAPGERFPVDGALADGSTEIDESALTGEPLPVCRRPGDRISAGTLNLTTAVTLRVTCVREDSFIARIARLVEEAQARRASIQVLADRVAALFVPLVVSLSLATFIGWWLIGGNPVAGMLNAVAVLVIACPCALGLATPTAVLVATGQAARRGILFRGGDILERTGRLVTVAFDKTGTLTLGVPQVVELLPWQCSSEELLQTAATVEAGSSHPIARGILTAARNRNLPIPLRGGARTVPGQGVAADGPDGEIRVGNRAFQPHPIPAEINNHGRAASEVHVSKGPRYLGCILLTDCLRPEAAEVVDQLHAMGLRTVMLTGDHETSARAIAKQVGIDEIHAGLTPQLKADWLHQQKTAGQQLLMVGDGINDAPALAEAEVGCAMTGSTDIALENSDLVLTRPDLRRLVEAIMLSRRGLAIIRQNLGWAFAYNLIALPLAAAGQLLPIVAAAAMAFSSVCVVGNSLRLARRGPLPPQTQHSPGEVPCSVQP</sequence>
<evidence type="ECO:0000256" key="2">
    <source>
        <dbReference type="ARBA" id="ARBA00006024"/>
    </source>
</evidence>
<evidence type="ECO:0000256" key="7">
    <source>
        <dbReference type="ARBA" id="ARBA00022723"/>
    </source>
</evidence>
<dbReference type="InterPro" id="IPR006121">
    <property type="entry name" value="HMA_dom"/>
</dbReference>
<dbReference type="PRINTS" id="PR00943">
    <property type="entry name" value="CUATPASE"/>
</dbReference>
<evidence type="ECO:0000256" key="14">
    <source>
        <dbReference type="ARBA" id="ARBA00023136"/>
    </source>
</evidence>
<keyword evidence="10" id="KW-0460">Magnesium</keyword>
<evidence type="ECO:0000256" key="1">
    <source>
        <dbReference type="ARBA" id="ARBA00004651"/>
    </source>
</evidence>
<dbReference type="NCBIfam" id="TIGR01512">
    <property type="entry name" value="ATPase-IB2_Cd"/>
    <property type="match status" value="1"/>
</dbReference>
<comment type="subcellular location">
    <subcellularLocation>
        <location evidence="1">Cell membrane</location>
        <topology evidence="1">Multi-pass membrane protein</topology>
    </subcellularLocation>
</comment>
<comment type="caution">
    <text evidence="18">The sequence shown here is derived from an EMBL/GenBank/DDBJ whole genome shotgun (WGS) entry which is preliminary data.</text>
</comment>
<keyword evidence="7 15" id="KW-0479">Metal-binding</keyword>
<keyword evidence="14 15" id="KW-0472">Membrane</keyword>
<dbReference type="GO" id="GO:0055070">
    <property type="term" value="P:copper ion homeostasis"/>
    <property type="evidence" value="ECO:0007669"/>
    <property type="project" value="TreeGrafter"/>
</dbReference>
<dbReference type="STRING" id="1969733.B5V00_02055"/>
<accession>A0A1X0YCP9</accession>
<keyword evidence="5" id="KW-0597">Phosphoprotein</keyword>
<dbReference type="PROSITE" id="PS00154">
    <property type="entry name" value="ATPASE_E1_E2"/>
    <property type="match status" value="1"/>
</dbReference>
<dbReference type="InterPro" id="IPR059000">
    <property type="entry name" value="ATPase_P-type_domA"/>
</dbReference>
<dbReference type="AlphaFoldDB" id="A0A1X0YCP9"/>
<dbReference type="GO" id="GO:0016887">
    <property type="term" value="F:ATP hydrolysis activity"/>
    <property type="evidence" value="ECO:0007669"/>
    <property type="project" value="InterPro"/>
</dbReference>
<comment type="similarity">
    <text evidence="2 15">Belongs to the cation transport ATPase (P-type) (TC 3.A.3) family. Type IB subfamily.</text>
</comment>
<dbReference type="CDD" id="cd02094">
    <property type="entry name" value="P-type_ATPase_Cu-like"/>
    <property type="match status" value="1"/>
</dbReference>
<dbReference type="InterPro" id="IPR023299">
    <property type="entry name" value="ATPase_P-typ_cyto_dom_N"/>
</dbReference>
<evidence type="ECO:0000313" key="18">
    <source>
        <dbReference type="EMBL" id="ORJ62863.1"/>
    </source>
</evidence>
<feature type="domain" description="HMA" evidence="17">
    <location>
        <begin position="89"/>
        <end position="155"/>
    </location>
</feature>
<dbReference type="Gene3D" id="3.40.50.1000">
    <property type="entry name" value="HAD superfamily/HAD-like"/>
    <property type="match status" value="1"/>
</dbReference>
<dbReference type="InterPro" id="IPR023214">
    <property type="entry name" value="HAD_sf"/>
</dbReference>
<dbReference type="InterPro" id="IPR023298">
    <property type="entry name" value="ATPase_P-typ_TM_dom_sf"/>
</dbReference>
<evidence type="ECO:0000313" key="19">
    <source>
        <dbReference type="Proteomes" id="UP000193136"/>
    </source>
</evidence>
<evidence type="ECO:0000256" key="3">
    <source>
        <dbReference type="ARBA" id="ARBA00022448"/>
    </source>
</evidence>
<evidence type="ECO:0000256" key="9">
    <source>
        <dbReference type="ARBA" id="ARBA00022840"/>
    </source>
</evidence>
<dbReference type="InterPro" id="IPR036412">
    <property type="entry name" value="HAD-like_sf"/>
</dbReference>
<keyword evidence="9 15" id="KW-0067">ATP-binding</keyword>
<dbReference type="NCBIfam" id="TIGR01525">
    <property type="entry name" value="ATPase-IB_hvy"/>
    <property type="match status" value="1"/>
</dbReference>
<keyword evidence="4 15" id="KW-1003">Cell membrane</keyword>
<dbReference type="PANTHER" id="PTHR43520:SF5">
    <property type="entry name" value="CATION-TRANSPORTING P-TYPE ATPASE-RELATED"/>
    <property type="match status" value="1"/>
</dbReference>
<dbReference type="Gene3D" id="3.40.1110.10">
    <property type="entry name" value="Calcium-transporting ATPase, cytoplasmic domain N"/>
    <property type="match status" value="1"/>
</dbReference>
<evidence type="ECO:0000256" key="10">
    <source>
        <dbReference type="ARBA" id="ARBA00022842"/>
    </source>
</evidence>
<dbReference type="Pfam" id="PF00403">
    <property type="entry name" value="HMA"/>
    <property type="match status" value="1"/>
</dbReference>
<keyword evidence="12 15" id="KW-1133">Transmembrane helix</keyword>
<feature type="transmembrane region" description="Helical" evidence="15">
    <location>
        <begin position="246"/>
        <end position="263"/>
    </location>
</feature>